<comment type="similarity">
    <text evidence="7">Belongs to the phosphoglycerate kinase family.</text>
</comment>
<keyword evidence="4" id="KW-0547">Nucleotide-binding</keyword>
<dbReference type="GO" id="GO:0006096">
    <property type="term" value="P:glycolytic process"/>
    <property type="evidence" value="ECO:0007669"/>
    <property type="project" value="InterPro"/>
</dbReference>
<evidence type="ECO:0000256" key="1">
    <source>
        <dbReference type="ARBA" id="ARBA00000642"/>
    </source>
</evidence>
<dbReference type="EMBL" id="LCLS01000024">
    <property type="protein sequence ID" value="KKU20944.1"/>
    <property type="molecule type" value="Genomic_DNA"/>
</dbReference>
<dbReference type="PRINTS" id="PR00477">
    <property type="entry name" value="PHGLYCKINASE"/>
</dbReference>
<protein>
    <recommendedName>
        <fullName evidence="2 7">Phosphoglycerate kinase</fullName>
        <ecNumber evidence="2 7">2.7.2.3</ecNumber>
    </recommendedName>
</protein>
<evidence type="ECO:0000256" key="6">
    <source>
        <dbReference type="ARBA" id="ARBA00022840"/>
    </source>
</evidence>
<sequence length="136" mass="14206">MDIGSSLAREGNFGLKALLKTGKIILPEDTIIKDGKILDAGPRAIENLKPIISASKLVLWNGPLGSYENGYKVATLALAKTIAEVGSESIIGGGDTIAAIKELNLFDKFSFVSTGGGAMLDFLAMGTLPGIEALKR</sequence>
<dbReference type="Proteomes" id="UP000034107">
    <property type="component" value="Unassembled WGS sequence"/>
</dbReference>
<proteinExistence type="inferred from homology"/>
<keyword evidence="6" id="KW-0067">ATP-binding</keyword>
<evidence type="ECO:0000313" key="9">
    <source>
        <dbReference type="Proteomes" id="UP000034107"/>
    </source>
</evidence>
<comment type="catalytic activity">
    <reaction evidence="1 7">
        <text>(2R)-3-phosphoglycerate + ATP = (2R)-3-phospho-glyceroyl phosphate + ADP</text>
        <dbReference type="Rhea" id="RHEA:14801"/>
        <dbReference type="ChEBI" id="CHEBI:30616"/>
        <dbReference type="ChEBI" id="CHEBI:57604"/>
        <dbReference type="ChEBI" id="CHEBI:58272"/>
        <dbReference type="ChEBI" id="CHEBI:456216"/>
        <dbReference type="EC" id="2.7.2.3"/>
    </reaction>
</comment>
<name>A0A0G1NK20_9BACT</name>
<dbReference type="SUPFAM" id="SSF53748">
    <property type="entry name" value="Phosphoglycerate kinase"/>
    <property type="match status" value="1"/>
</dbReference>
<dbReference type="GO" id="GO:0004618">
    <property type="term" value="F:phosphoglycerate kinase activity"/>
    <property type="evidence" value="ECO:0007669"/>
    <property type="project" value="UniProtKB-EC"/>
</dbReference>
<dbReference type="PANTHER" id="PTHR11406">
    <property type="entry name" value="PHOSPHOGLYCERATE KINASE"/>
    <property type="match status" value="1"/>
</dbReference>
<evidence type="ECO:0000256" key="7">
    <source>
        <dbReference type="RuleBase" id="RU000532"/>
    </source>
</evidence>
<dbReference type="InterPro" id="IPR015824">
    <property type="entry name" value="Phosphoglycerate_kinase_N"/>
</dbReference>
<dbReference type="GO" id="GO:0006094">
    <property type="term" value="P:gluconeogenesis"/>
    <property type="evidence" value="ECO:0007669"/>
    <property type="project" value="TreeGrafter"/>
</dbReference>
<evidence type="ECO:0000256" key="2">
    <source>
        <dbReference type="ARBA" id="ARBA00013061"/>
    </source>
</evidence>
<dbReference type="Gene3D" id="3.40.50.1260">
    <property type="entry name" value="Phosphoglycerate kinase, N-terminal domain"/>
    <property type="match status" value="1"/>
</dbReference>
<evidence type="ECO:0000313" key="8">
    <source>
        <dbReference type="EMBL" id="KKU20944.1"/>
    </source>
</evidence>
<reference evidence="8 9" key="1">
    <citation type="journal article" date="2015" name="Nature">
        <title>rRNA introns, odd ribosomes, and small enigmatic genomes across a large radiation of phyla.</title>
        <authorList>
            <person name="Brown C.T."/>
            <person name="Hug L.A."/>
            <person name="Thomas B.C."/>
            <person name="Sharon I."/>
            <person name="Castelle C.J."/>
            <person name="Singh A."/>
            <person name="Wilkins M.J."/>
            <person name="Williams K.H."/>
            <person name="Banfield J.F."/>
        </authorList>
    </citation>
    <scope>NUCLEOTIDE SEQUENCE [LARGE SCALE GENOMIC DNA]</scope>
</reference>
<dbReference type="InterPro" id="IPR036043">
    <property type="entry name" value="Phosphoglycerate_kinase_sf"/>
</dbReference>
<accession>A0A0G1NK20</accession>
<gene>
    <name evidence="8" type="ORF">UX31_C0024G0013</name>
</gene>
<dbReference type="InterPro" id="IPR001576">
    <property type="entry name" value="Phosphoglycerate_kinase"/>
</dbReference>
<evidence type="ECO:0000256" key="4">
    <source>
        <dbReference type="ARBA" id="ARBA00022741"/>
    </source>
</evidence>
<dbReference type="GO" id="GO:0005829">
    <property type="term" value="C:cytosol"/>
    <property type="evidence" value="ECO:0007669"/>
    <property type="project" value="TreeGrafter"/>
</dbReference>
<dbReference type="AlphaFoldDB" id="A0A0G1NK20"/>
<dbReference type="GO" id="GO:0043531">
    <property type="term" value="F:ADP binding"/>
    <property type="evidence" value="ECO:0007669"/>
    <property type="project" value="TreeGrafter"/>
</dbReference>
<evidence type="ECO:0000256" key="5">
    <source>
        <dbReference type="ARBA" id="ARBA00022777"/>
    </source>
</evidence>
<dbReference type="Pfam" id="PF00162">
    <property type="entry name" value="PGK"/>
    <property type="match status" value="1"/>
</dbReference>
<keyword evidence="5 7" id="KW-0418">Kinase</keyword>
<dbReference type="GO" id="GO:0005524">
    <property type="term" value="F:ATP binding"/>
    <property type="evidence" value="ECO:0007669"/>
    <property type="project" value="UniProtKB-KW"/>
</dbReference>
<evidence type="ECO:0000256" key="3">
    <source>
        <dbReference type="ARBA" id="ARBA00022679"/>
    </source>
</evidence>
<keyword evidence="3 7" id="KW-0808">Transferase</keyword>
<organism evidence="8 9">
    <name type="scientific">Candidatus Nomurabacteria bacterium GW2011_GWA1_46_11</name>
    <dbReference type="NCBI Taxonomy" id="1618732"/>
    <lineage>
        <taxon>Bacteria</taxon>
        <taxon>Candidatus Nomuraibacteriota</taxon>
    </lineage>
</organism>
<dbReference type="EC" id="2.7.2.3" evidence="2 7"/>
<comment type="caution">
    <text evidence="8">The sequence shown here is derived from an EMBL/GenBank/DDBJ whole genome shotgun (WGS) entry which is preliminary data.</text>
</comment>
<dbReference type="PANTHER" id="PTHR11406:SF23">
    <property type="entry name" value="PHOSPHOGLYCERATE KINASE 1, CHLOROPLASTIC-RELATED"/>
    <property type="match status" value="1"/>
</dbReference>